<keyword evidence="3" id="KW-1185">Reference proteome</keyword>
<feature type="compositionally biased region" description="Basic and acidic residues" evidence="1">
    <location>
        <begin position="258"/>
        <end position="275"/>
    </location>
</feature>
<feature type="region of interest" description="Disordered" evidence="1">
    <location>
        <begin position="786"/>
        <end position="809"/>
    </location>
</feature>
<evidence type="ECO:0000313" key="3">
    <source>
        <dbReference type="Proteomes" id="UP000009168"/>
    </source>
</evidence>
<feature type="compositionally biased region" description="Polar residues" evidence="1">
    <location>
        <begin position="751"/>
        <end position="766"/>
    </location>
</feature>
<feature type="compositionally biased region" description="Basic and acidic residues" evidence="1">
    <location>
        <begin position="29"/>
        <end position="41"/>
    </location>
</feature>
<protein>
    <submittedName>
        <fullName evidence="2">Uncharacterized protein</fullName>
    </submittedName>
</protein>
<dbReference type="RefSeq" id="XP_001023195.2">
    <property type="nucleotide sequence ID" value="XM_001023195.2"/>
</dbReference>
<feature type="region of interest" description="Disordered" evidence="1">
    <location>
        <begin position="258"/>
        <end position="279"/>
    </location>
</feature>
<name>I7LWV8_TETTS</name>
<reference evidence="3" key="1">
    <citation type="journal article" date="2006" name="PLoS Biol.">
        <title>Macronuclear genome sequence of the ciliate Tetrahymena thermophila, a model eukaryote.</title>
        <authorList>
            <person name="Eisen J.A."/>
            <person name="Coyne R.S."/>
            <person name="Wu M."/>
            <person name="Wu D."/>
            <person name="Thiagarajan M."/>
            <person name="Wortman J.R."/>
            <person name="Badger J.H."/>
            <person name="Ren Q."/>
            <person name="Amedeo P."/>
            <person name="Jones K.M."/>
            <person name="Tallon L.J."/>
            <person name="Delcher A.L."/>
            <person name="Salzberg S.L."/>
            <person name="Silva J.C."/>
            <person name="Haas B.J."/>
            <person name="Majoros W.H."/>
            <person name="Farzad M."/>
            <person name="Carlton J.M."/>
            <person name="Smith R.K. Jr."/>
            <person name="Garg J."/>
            <person name="Pearlman R.E."/>
            <person name="Karrer K.M."/>
            <person name="Sun L."/>
            <person name="Manning G."/>
            <person name="Elde N.C."/>
            <person name="Turkewitz A.P."/>
            <person name="Asai D.J."/>
            <person name="Wilkes D.E."/>
            <person name="Wang Y."/>
            <person name="Cai H."/>
            <person name="Collins K."/>
            <person name="Stewart B.A."/>
            <person name="Lee S.R."/>
            <person name="Wilamowska K."/>
            <person name="Weinberg Z."/>
            <person name="Ruzzo W.L."/>
            <person name="Wloga D."/>
            <person name="Gaertig J."/>
            <person name="Frankel J."/>
            <person name="Tsao C.-C."/>
            <person name="Gorovsky M.A."/>
            <person name="Keeling P.J."/>
            <person name="Waller R.F."/>
            <person name="Patron N.J."/>
            <person name="Cherry J.M."/>
            <person name="Stover N.A."/>
            <person name="Krieger C.J."/>
            <person name="del Toro C."/>
            <person name="Ryder H.F."/>
            <person name="Williamson S.C."/>
            <person name="Barbeau R.A."/>
            <person name="Hamilton E.P."/>
            <person name="Orias E."/>
        </authorList>
    </citation>
    <scope>NUCLEOTIDE SEQUENCE [LARGE SCALE GENOMIC DNA]</scope>
    <source>
        <strain evidence="3">SB210</strain>
    </source>
</reference>
<dbReference type="InParanoid" id="I7LWV8"/>
<proteinExistence type="predicted"/>
<dbReference type="Proteomes" id="UP000009168">
    <property type="component" value="Unassembled WGS sequence"/>
</dbReference>
<accession>I7LWV8</accession>
<dbReference type="EMBL" id="GG662512">
    <property type="protein sequence ID" value="EAS02950.2"/>
    <property type="molecule type" value="Genomic_DNA"/>
</dbReference>
<evidence type="ECO:0000256" key="1">
    <source>
        <dbReference type="SAM" id="MobiDB-lite"/>
    </source>
</evidence>
<feature type="compositionally biased region" description="Polar residues" evidence="1">
    <location>
        <begin position="1"/>
        <end position="25"/>
    </location>
</feature>
<feature type="region of interest" description="Disordered" evidence="1">
    <location>
        <begin position="745"/>
        <end position="769"/>
    </location>
</feature>
<organism evidence="2 3">
    <name type="scientific">Tetrahymena thermophila (strain SB210)</name>
    <dbReference type="NCBI Taxonomy" id="312017"/>
    <lineage>
        <taxon>Eukaryota</taxon>
        <taxon>Sar</taxon>
        <taxon>Alveolata</taxon>
        <taxon>Ciliophora</taxon>
        <taxon>Intramacronucleata</taxon>
        <taxon>Oligohymenophorea</taxon>
        <taxon>Hymenostomatida</taxon>
        <taxon>Tetrahymenina</taxon>
        <taxon>Tetrahymenidae</taxon>
        <taxon>Tetrahymena</taxon>
    </lineage>
</organism>
<sequence>MSSDQVDSSLKQEESQQIQDNQHNTIISKDIKSDDDQKKIIDLQNQQNHEDQQQLSNLESELKQNSEIQQFDLNSLQTQQKQQNNNSPEFCAEKLEESIKKELTFNNLSILNSPSVQNRSQDAQNCHISVFSEQVKEINQCSENFEENSGIAVNINSNHTQNDEQLSTEKEDRKFIPSQNDAQQQNQVLNQNSAKVEVSHEQNKILDLKVDLQMSNNQNQSNLSPQISKNQIQDTYVDKNSQEDNIKTNNVFAKQMNEEEKNQKQIQNEDHHTLDQESNQSYSTVITDKKQNNMININNTNLITNKGNQYQIHTQEKNQRKFTDDILDDNSSFYNQNVHGLIIPDDISFIKPEQDTISPGNQTVVIAEGAMNQTQSIQFQAIIEEQSSQSQQIPAQRQSKMDTKNFQSAIFERQSKLSASFQLGADRLCQTEINELPSQVTIQINQNQDDVNNFDTRRTRYRYIKCWEDNRVQIVGIYQDIVNNLSGQALEIATSSSKSNYIVIKYFKDKVAQLLQFSSMKFSPILGNGCNQFDQLNMIIYELDDLNKRKMINSKKFAEFVEQSIIKEILNASSLKYESRLNRYKELAKSYNKNIQHIGRSAAEQYQDYSNIFSDLAAKDMKTKNKKKLVKDFQKKDLCYNEWIFLSKVFKHYDCLKNFGIETIKFVKELKELELQRVEGIKKSLELYVNRYEEVFGKIPQAGLNLIKFDIDQKSQSKHSSIVILKSRSLKKSQDCNLMQQIQIGREVDSNESSPNKQKLNTSNHSSENEAKDAIEMQNFTIQDISLNQSGGKRKSGSPERYINGLSPCQSQTLDSNILSREDQNKNQKPLIKQIEECDVNNEVNPYFTLKSYLPSEEQNYLRKLQEINDEEEVEFDHLFRFIEKFQLKEIKQSQLVRKEYKAQYVQQGSNKKEIKKDVLIIVTFDYNLIIVESLASNFFKKPIFFIRGSRSRYNNINNKIQVIELNNILFRTKNYYTFIFDYQQDCQNFIETMKAK</sequence>
<dbReference type="GeneID" id="7828003"/>
<feature type="region of interest" description="Disordered" evidence="1">
    <location>
        <begin position="1"/>
        <end position="54"/>
    </location>
</feature>
<gene>
    <name evidence="2" type="ORF">TTHERM_00494020</name>
</gene>
<dbReference type="KEGG" id="tet:TTHERM_00494020"/>
<evidence type="ECO:0000313" key="2">
    <source>
        <dbReference type="EMBL" id="EAS02950.2"/>
    </source>
</evidence>
<dbReference type="AlphaFoldDB" id="I7LWV8"/>